<comment type="subcellular location">
    <subcellularLocation>
        <location evidence="1">Cell membrane</location>
        <topology evidence="1">Multi-pass membrane protein</topology>
    </subcellularLocation>
</comment>
<evidence type="ECO:0000256" key="2">
    <source>
        <dbReference type="ARBA" id="ARBA00022475"/>
    </source>
</evidence>
<evidence type="ECO:0000256" key="8">
    <source>
        <dbReference type="SAM" id="Phobius"/>
    </source>
</evidence>
<keyword evidence="4 8" id="KW-1133">Transmembrane helix</keyword>
<dbReference type="PRINTS" id="PR00171">
    <property type="entry name" value="SUGRTRNSPORT"/>
</dbReference>
<dbReference type="Proteomes" id="UP000694904">
    <property type="component" value="Chromosome 5"/>
</dbReference>
<feature type="transmembrane region" description="Helical" evidence="8">
    <location>
        <begin position="382"/>
        <end position="401"/>
    </location>
</feature>
<dbReference type="RefSeq" id="XP_017868860.1">
    <property type="nucleotide sequence ID" value="XM_018013371.1"/>
</dbReference>
<dbReference type="InterPro" id="IPR020846">
    <property type="entry name" value="MFS_dom"/>
</dbReference>
<dbReference type="Gene3D" id="1.20.1250.20">
    <property type="entry name" value="MFS general substrate transporter like domains"/>
    <property type="match status" value="1"/>
</dbReference>
<dbReference type="InterPro" id="IPR005829">
    <property type="entry name" value="Sugar_transporter_CS"/>
</dbReference>
<sequence>MKLSINETSKMECKIEGQEEQLFSSHSERTNGKHPQIVNGLNRSPKKIPLGEQPRAVRRQAFMVILANMGVISTGLALAIPTVSLRQLTSELEPVYLNSTQASWFASINTLSSPLGGLLSGLLLDKIGRKRTLYVLNLLAITAWSLLATPSSTSTEAFYWQLFISRFIIGIVMGLASAPSGVYAAEISLPKLRGCLILGTSISVALGITILYSIGYFIRDNFRLIALICCCYQITALLCVLPLPESPSWLLSKKRVEEAMVSLNYFRGLDKSPRIKHPEVLEEFNILQKSLHLRDGERKPSFLTCLKLPEVHKPLLILMGLFAFQQLSGIFVVIVYAVQISSDAGVSMDPFMCAVLIGMARLVTTCPMGYVLEKWGRRRAGIISTFGMTVSMFLLAGHGWLEVLQSVSYLPVIAIVSFIVLSTLGLYTLPFFMISELFPQKVRGPASGLTVAVGMFFAFLCIKMYPDLKSSIGLNNAFIFFGAMSFLSMTFIYWILPETRRRTLLEIEERFRTGKPKKGPVEVEMQEVFVR</sequence>
<feature type="transmembrane region" description="Helical" evidence="8">
    <location>
        <begin position="61"/>
        <end position="84"/>
    </location>
</feature>
<feature type="transmembrane region" description="Helical" evidence="8">
    <location>
        <begin position="195"/>
        <end position="218"/>
    </location>
</feature>
<dbReference type="Pfam" id="PF00083">
    <property type="entry name" value="Sugar_tr"/>
    <property type="match status" value="1"/>
</dbReference>
<feature type="transmembrane region" description="Helical" evidence="8">
    <location>
        <begin position="104"/>
        <end position="124"/>
    </location>
</feature>
<keyword evidence="3 8" id="KW-0812">Transmembrane</keyword>
<keyword evidence="2" id="KW-1003">Cell membrane</keyword>
<dbReference type="InterPro" id="IPR003663">
    <property type="entry name" value="Sugar/inositol_transpt"/>
</dbReference>
<reference evidence="10" key="2">
    <citation type="journal article" date="2016" name="G3 (Bethesda)">
        <title>Genome Evolution in Three Species of Cactophilic Drosophila.</title>
        <authorList>
            <person name="Sanchez-Flores A."/>
            <person name="Penazola F."/>
            <person name="Carpinteyro-Ponce J."/>
            <person name="Nazario-Yepiz N."/>
            <person name="Abreu-Goodger C."/>
            <person name="Machado C.A."/>
            <person name="Markow T.A."/>
        </authorList>
    </citation>
    <scope>NUCLEOTIDE SEQUENCE [LARGE SCALE GENOMIC DNA]</scope>
</reference>
<feature type="transmembrane region" description="Helical" evidence="8">
    <location>
        <begin position="224"/>
        <end position="244"/>
    </location>
</feature>
<accession>A0ABM1PNS4</accession>
<feature type="transmembrane region" description="Helical" evidence="8">
    <location>
        <begin position="407"/>
        <end position="434"/>
    </location>
</feature>
<protein>
    <submittedName>
        <fullName evidence="11">Facilitated trehalose transporter Tret1 isoform X1</fullName>
    </submittedName>
</protein>
<evidence type="ECO:0000259" key="9">
    <source>
        <dbReference type="PROSITE" id="PS50850"/>
    </source>
</evidence>
<keyword evidence="5 8" id="KW-0472">Membrane</keyword>
<feature type="domain" description="Major facilitator superfamily (MFS) profile" evidence="9">
    <location>
        <begin position="63"/>
        <end position="500"/>
    </location>
</feature>
<evidence type="ECO:0000256" key="4">
    <source>
        <dbReference type="ARBA" id="ARBA00022989"/>
    </source>
</evidence>
<feature type="transmembrane region" description="Helical" evidence="8">
    <location>
        <begin position="446"/>
        <end position="465"/>
    </location>
</feature>
<reference evidence="11" key="3">
    <citation type="submission" date="2025-08" db="UniProtKB">
        <authorList>
            <consortium name="RefSeq"/>
        </authorList>
    </citation>
    <scope>IDENTIFICATION</scope>
    <source>
        <tissue evidence="11">Whole organism</tissue>
    </source>
</reference>
<dbReference type="PROSITE" id="PS50850">
    <property type="entry name" value="MFS"/>
    <property type="match status" value="1"/>
</dbReference>
<feature type="transmembrane region" description="Helical" evidence="8">
    <location>
        <begin position="477"/>
        <end position="496"/>
    </location>
</feature>
<keyword evidence="6" id="KW-0325">Glycoprotein</keyword>
<dbReference type="InterPro" id="IPR036259">
    <property type="entry name" value="MFS_trans_sf"/>
</dbReference>
<name>A0ABM1PNS4_DROAR</name>
<evidence type="ECO:0000256" key="7">
    <source>
        <dbReference type="SAM" id="MobiDB-lite"/>
    </source>
</evidence>
<dbReference type="GeneID" id="108617554"/>
<evidence type="ECO:0000256" key="6">
    <source>
        <dbReference type="ARBA" id="ARBA00023180"/>
    </source>
</evidence>
<evidence type="ECO:0000256" key="5">
    <source>
        <dbReference type="ARBA" id="ARBA00023136"/>
    </source>
</evidence>
<organism evidence="10 11">
    <name type="scientific">Drosophila arizonae</name>
    <name type="common">Fruit fly</name>
    <dbReference type="NCBI Taxonomy" id="7263"/>
    <lineage>
        <taxon>Eukaryota</taxon>
        <taxon>Metazoa</taxon>
        <taxon>Ecdysozoa</taxon>
        <taxon>Arthropoda</taxon>
        <taxon>Hexapoda</taxon>
        <taxon>Insecta</taxon>
        <taxon>Pterygota</taxon>
        <taxon>Neoptera</taxon>
        <taxon>Endopterygota</taxon>
        <taxon>Diptera</taxon>
        <taxon>Brachycera</taxon>
        <taxon>Muscomorpha</taxon>
        <taxon>Ephydroidea</taxon>
        <taxon>Drosophilidae</taxon>
        <taxon>Drosophila</taxon>
    </lineage>
</organism>
<dbReference type="PANTHER" id="PTHR48021:SF89">
    <property type="entry name" value="FI02132P-RELATED"/>
    <property type="match status" value="1"/>
</dbReference>
<dbReference type="InterPro" id="IPR044775">
    <property type="entry name" value="MFS_ERD6/Tret1-like"/>
</dbReference>
<feature type="region of interest" description="Disordered" evidence="7">
    <location>
        <begin position="23"/>
        <end position="49"/>
    </location>
</feature>
<feature type="transmembrane region" description="Helical" evidence="8">
    <location>
        <begin position="158"/>
        <end position="183"/>
    </location>
</feature>
<evidence type="ECO:0000256" key="3">
    <source>
        <dbReference type="ARBA" id="ARBA00022692"/>
    </source>
</evidence>
<keyword evidence="10" id="KW-1185">Reference proteome</keyword>
<evidence type="ECO:0000313" key="10">
    <source>
        <dbReference type="Proteomes" id="UP000694904"/>
    </source>
</evidence>
<gene>
    <name evidence="11" type="primary">LOC108617554</name>
</gene>
<reference evidence="10" key="1">
    <citation type="journal article" date="1997" name="Nucleic Acids Res.">
        <title>tRNAscan-SE: a program for improved detection of transfer RNA genes in genomic sequence.</title>
        <authorList>
            <person name="Lowe T.M."/>
            <person name="Eddy S.R."/>
        </authorList>
    </citation>
    <scope>NUCLEOTIDE SEQUENCE [LARGE SCALE GENOMIC DNA]</scope>
</reference>
<dbReference type="InterPro" id="IPR005828">
    <property type="entry name" value="MFS_sugar_transport-like"/>
</dbReference>
<evidence type="ECO:0000256" key="1">
    <source>
        <dbReference type="ARBA" id="ARBA00004651"/>
    </source>
</evidence>
<feature type="transmembrane region" description="Helical" evidence="8">
    <location>
        <begin position="350"/>
        <end position="370"/>
    </location>
</feature>
<dbReference type="CDD" id="cd17358">
    <property type="entry name" value="MFS_GLUT6_8_Class3_like"/>
    <property type="match status" value="1"/>
</dbReference>
<feature type="transmembrane region" description="Helical" evidence="8">
    <location>
        <begin position="133"/>
        <end position="152"/>
    </location>
</feature>
<feature type="transmembrane region" description="Helical" evidence="8">
    <location>
        <begin position="315"/>
        <end position="338"/>
    </location>
</feature>
<dbReference type="PROSITE" id="PS00216">
    <property type="entry name" value="SUGAR_TRANSPORT_1"/>
    <property type="match status" value="1"/>
</dbReference>
<dbReference type="SUPFAM" id="SSF103473">
    <property type="entry name" value="MFS general substrate transporter"/>
    <property type="match status" value="1"/>
</dbReference>
<dbReference type="InterPro" id="IPR050549">
    <property type="entry name" value="MFS_Trehalose_Transporter"/>
</dbReference>
<dbReference type="PANTHER" id="PTHR48021">
    <property type="match status" value="1"/>
</dbReference>
<evidence type="ECO:0000313" key="11">
    <source>
        <dbReference type="RefSeq" id="XP_017868860.1"/>
    </source>
</evidence>
<proteinExistence type="predicted"/>